<evidence type="ECO:0000256" key="2">
    <source>
        <dbReference type="ARBA" id="ARBA00022771"/>
    </source>
</evidence>
<dbReference type="InterPro" id="IPR002867">
    <property type="entry name" value="IBR_dom"/>
</dbReference>
<name>A0A914V7B2_9BILA</name>
<accession>A0A914V7B2</accession>
<reference evidence="7" key="1">
    <citation type="submission" date="2022-11" db="UniProtKB">
        <authorList>
            <consortium name="WormBaseParasite"/>
        </authorList>
    </citation>
    <scope>IDENTIFICATION</scope>
</reference>
<keyword evidence="2" id="KW-0863">Zinc-finger</keyword>
<feature type="domain" description="IBR" evidence="5">
    <location>
        <begin position="56"/>
        <end position="102"/>
    </location>
</feature>
<dbReference type="Gene3D" id="1.20.120.1750">
    <property type="match status" value="1"/>
</dbReference>
<dbReference type="WBParaSite" id="PSAMB.scaffold1618size29329.g14019.t1">
    <property type="protein sequence ID" value="PSAMB.scaffold1618size29329.g14019.t1"/>
    <property type="gene ID" value="PSAMB.scaffold1618size29329.g14019"/>
</dbReference>
<organism evidence="6 7">
    <name type="scientific">Plectus sambesii</name>
    <dbReference type="NCBI Taxonomy" id="2011161"/>
    <lineage>
        <taxon>Eukaryota</taxon>
        <taxon>Metazoa</taxon>
        <taxon>Ecdysozoa</taxon>
        <taxon>Nematoda</taxon>
        <taxon>Chromadorea</taxon>
        <taxon>Plectida</taxon>
        <taxon>Plectina</taxon>
        <taxon>Plectoidea</taxon>
        <taxon>Plectidae</taxon>
        <taxon>Plectus</taxon>
    </lineage>
</organism>
<dbReference type="GO" id="GO:0008270">
    <property type="term" value="F:zinc ion binding"/>
    <property type="evidence" value="ECO:0007669"/>
    <property type="project" value="UniProtKB-KW"/>
</dbReference>
<dbReference type="SUPFAM" id="SSF57850">
    <property type="entry name" value="RING/U-box"/>
    <property type="match status" value="1"/>
</dbReference>
<evidence type="ECO:0000256" key="1">
    <source>
        <dbReference type="ARBA" id="ARBA00022723"/>
    </source>
</evidence>
<dbReference type="Pfam" id="PF01485">
    <property type="entry name" value="IBR"/>
    <property type="match status" value="1"/>
</dbReference>
<evidence type="ECO:0000256" key="4">
    <source>
        <dbReference type="ARBA" id="ARBA00022833"/>
    </source>
</evidence>
<keyword evidence="3" id="KW-0833">Ubl conjugation pathway</keyword>
<sequence length="122" mass="14586">MCWLCGQLISGYDHFSTTNCTTFTIDQNDELYGILRRAERLNPAPPEEYVQMQQRLDENPELRQRTVRCPQCRQENLKREDRNNHIRCWSCRSSFCYRCRVRILPPITAHFANNRCPHHSDD</sequence>
<proteinExistence type="predicted"/>
<evidence type="ECO:0000313" key="6">
    <source>
        <dbReference type="Proteomes" id="UP000887566"/>
    </source>
</evidence>
<evidence type="ECO:0000259" key="5">
    <source>
        <dbReference type="Pfam" id="PF01485"/>
    </source>
</evidence>
<evidence type="ECO:0000256" key="3">
    <source>
        <dbReference type="ARBA" id="ARBA00022786"/>
    </source>
</evidence>
<dbReference type="Proteomes" id="UP000887566">
    <property type="component" value="Unplaced"/>
</dbReference>
<evidence type="ECO:0000313" key="7">
    <source>
        <dbReference type="WBParaSite" id="PSAMB.scaffold1618size29329.g14019.t1"/>
    </source>
</evidence>
<dbReference type="AlphaFoldDB" id="A0A914V7B2"/>
<protein>
    <submittedName>
        <fullName evidence="7">IBR domain-containing protein</fullName>
    </submittedName>
</protein>
<keyword evidence="6" id="KW-1185">Reference proteome</keyword>
<keyword evidence="4" id="KW-0862">Zinc</keyword>
<keyword evidence="1" id="KW-0479">Metal-binding</keyword>